<feature type="region of interest" description="Disordered" evidence="7">
    <location>
        <begin position="110"/>
        <end position="186"/>
    </location>
</feature>
<reference evidence="9" key="3">
    <citation type="submission" date="2025-09" db="UniProtKB">
        <authorList>
            <consortium name="Ensembl"/>
        </authorList>
    </citation>
    <scope>IDENTIFICATION</scope>
</reference>
<keyword evidence="4" id="KW-0967">Endosome</keyword>
<dbReference type="GO" id="GO:0000813">
    <property type="term" value="C:ESCRT I complex"/>
    <property type="evidence" value="ECO:0007669"/>
    <property type="project" value="UniProtKB-ARBA"/>
</dbReference>
<comment type="subcellular location">
    <subcellularLocation>
        <location evidence="1">Endosome</location>
    </subcellularLocation>
</comment>
<reference evidence="9" key="2">
    <citation type="submission" date="2025-08" db="UniProtKB">
        <authorList>
            <consortium name="Ensembl"/>
        </authorList>
    </citation>
    <scope>IDENTIFICATION</scope>
</reference>
<evidence type="ECO:0000256" key="7">
    <source>
        <dbReference type="SAM" id="MobiDB-lite"/>
    </source>
</evidence>
<protein>
    <submittedName>
        <fullName evidence="9">VPS37D subunit of ESCRT-I</fullName>
    </submittedName>
</protein>
<sequence>MQRAECRIRVAGAGCAQGYRMRTAGAGCAQRVQGALMGCRVTAQLRALLQDEPRLQRAARLSRKEQIKQFLTQELPLESFLESFCQSRTQSHICRTQLEKLQELLQKEQLQKDQVGRDPAVVPFPVPAAPPKHRLPALGQQPASPCSETPSPGSPLRLVGHIPLLSPQPGRGQEQPQHQNQEPPHR</sequence>
<accession>A0A8C3UKL6</accession>
<gene>
    <name evidence="9" type="primary">VPS37D</name>
</gene>
<evidence type="ECO:0000313" key="9">
    <source>
        <dbReference type="Ensembl" id="ENSCUSP00005015465.1"/>
    </source>
</evidence>
<keyword evidence="5 6" id="KW-0653">Protein transport</keyword>
<dbReference type="InterPro" id="IPR009851">
    <property type="entry name" value="Mod_r"/>
</dbReference>
<feature type="compositionally biased region" description="Polar residues" evidence="7">
    <location>
        <begin position="141"/>
        <end position="151"/>
    </location>
</feature>
<evidence type="ECO:0000256" key="3">
    <source>
        <dbReference type="ARBA" id="ARBA00022448"/>
    </source>
</evidence>
<dbReference type="PROSITE" id="PS51314">
    <property type="entry name" value="VPS37_C"/>
    <property type="match status" value="1"/>
</dbReference>
<evidence type="ECO:0000256" key="6">
    <source>
        <dbReference type="PROSITE-ProRule" id="PRU00646"/>
    </source>
</evidence>
<evidence type="ECO:0000256" key="4">
    <source>
        <dbReference type="ARBA" id="ARBA00022753"/>
    </source>
</evidence>
<evidence type="ECO:0000256" key="5">
    <source>
        <dbReference type="ARBA" id="ARBA00022927"/>
    </source>
</evidence>
<name>A0A8C3UKL6_CATUS</name>
<evidence type="ECO:0000259" key="8">
    <source>
        <dbReference type="PROSITE" id="PS51314"/>
    </source>
</evidence>
<comment type="similarity">
    <text evidence="2">Belongs to the VPS37 family.</text>
</comment>
<reference evidence="9" key="1">
    <citation type="submission" date="2020-10" db="EMBL/GenBank/DDBJ databases">
        <title>Catharus ustulatus (Swainson's thrush) genome, bCatUst1, primary haplotype v2.</title>
        <authorList>
            <person name="Delmore K."/>
            <person name="Vafadar M."/>
            <person name="Formenti G."/>
            <person name="Chow W."/>
            <person name="Pelan S."/>
            <person name="Howe K."/>
            <person name="Rhie A."/>
            <person name="Mountcastle J."/>
            <person name="Haase B."/>
            <person name="Fedrigo O."/>
            <person name="Jarvis E.D."/>
        </authorList>
    </citation>
    <scope>NUCLEOTIDE SEQUENCE [LARGE SCALE GENOMIC DNA]</scope>
</reference>
<evidence type="ECO:0000313" key="10">
    <source>
        <dbReference type="Proteomes" id="UP000694563"/>
    </source>
</evidence>
<proteinExistence type="inferred from homology"/>
<dbReference type="GO" id="GO:0015031">
    <property type="term" value="P:protein transport"/>
    <property type="evidence" value="ECO:0007669"/>
    <property type="project" value="UniProtKB-UniRule"/>
</dbReference>
<evidence type="ECO:0000256" key="2">
    <source>
        <dbReference type="ARBA" id="ARBA00007617"/>
    </source>
</evidence>
<keyword evidence="3 6" id="KW-0813">Transport</keyword>
<feature type="compositionally biased region" description="Low complexity" evidence="7">
    <location>
        <begin position="173"/>
        <end position="186"/>
    </location>
</feature>
<keyword evidence="10" id="KW-1185">Reference proteome</keyword>
<dbReference type="Ensembl" id="ENSCUST00005016057.1">
    <property type="protein sequence ID" value="ENSCUSP00005015465.1"/>
    <property type="gene ID" value="ENSCUSG00005009925.1"/>
</dbReference>
<dbReference type="AlphaFoldDB" id="A0A8C3UKL6"/>
<evidence type="ECO:0000256" key="1">
    <source>
        <dbReference type="ARBA" id="ARBA00004177"/>
    </source>
</evidence>
<organism evidence="9 10">
    <name type="scientific">Catharus ustulatus</name>
    <name type="common">Russet-backed thrush</name>
    <name type="synonym">Hylocichla ustulatus</name>
    <dbReference type="NCBI Taxonomy" id="91951"/>
    <lineage>
        <taxon>Eukaryota</taxon>
        <taxon>Metazoa</taxon>
        <taxon>Chordata</taxon>
        <taxon>Craniata</taxon>
        <taxon>Vertebrata</taxon>
        <taxon>Euteleostomi</taxon>
        <taxon>Archelosauria</taxon>
        <taxon>Archosauria</taxon>
        <taxon>Dinosauria</taxon>
        <taxon>Saurischia</taxon>
        <taxon>Theropoda</taxon>
        <taxon>Coelurosauria</taxon>
        <taxon>Aves</taxon>
        <taxon>Neognathae</taxon>
        <taxon>Neoaves</taxon>
        <taxon>Telluraves</taxon>
        <taxon>Australaves</taxon>
        <taxon>Passeriformes</taxon>
        <taxon>Turdidae</taxon>
        <taxon>Catharus</taxon>
    </lineage>
</organism>
<feature type="domain" description="VPS37 C-terminal" evidence="8">
    <location>
        <begin position="1"/>
        <end position="114"/>
    </location>
</feature>
<dbReference type="Proteomes" id="UP000694563">
    <property type="component" value="Chromosome 22"/>
</dbReference>